<keyword evidence="2" id="KW-1185">Reference proteome</keyword>
<evidence type="ECO:0000313" key="2">
    <source>
        <dbReference type="Proteomes" id="UP001487740"/>
    </source>
</evidence>
<evidence type="ECO:0000313" key="1">
    <source>
        <dbReference type="EMBL" id="KAK8371840.1"/>
    </source>
</evidence>
<dbReference type="EMBL" id="JARAKH010006404">
    <property type="protein sequence ID" value="KAK8371840.1"/>
    <property type="molecule type" value="Genomic_DNA"/>
</dbReference>
<protein>
    <submittedName>
        <fullName evidence="1">Uncharacterized protein</fullName>
    </submittedName>
</protein>
<gene>
    <name evidence="1" type="ORF">O3P69_015717</name>
</gene>
<reference evidence="1 2" key="1">
    <citation type="submission" date="2023-03" db="EMBL/GenBank/DDBJ databases">
        <title>High-quality genome of Scylla paramamosain provides insights in environmental adaptation.</title>
        <authorList>
            <person name="Zhang L."/>
        </authorList>
    </citation>
    <scope>NUCLEOTIDE SEQUENCE [LARGE SCALE GENOMIC DNA]</scope>
    <source>
        <strain evidence="1">LZ_2023a</strain>
        <tissue evidence="1">Muscle</tissue>
    </source>
</reference>
<accession>A0AAW0S937</accession>
<sequence>MNPALCSPPVSSAGVPSASPERCGIRHAANKAVPLMGEFREQASYDWDEKDTLESHCEAAAPDSAKEKNLMKHYFYCVTYYSLCGENDACTGRCTARGGATRVKAVLEQACHFRVLPEKIDLLWCLLNGPAFHTLQSVKSGGVGVALGRCSDDDFLGKYEPLLPGYQRRRLRAGVGGAAL</sequence>
<dbReference type="Proteomes" id="UP001487740">
    <property type="component" value="Unassembled WGS sequence"/>
</dbReference>
<organism evidence="1 2">
    <name type="scientific">Scylla paramamosain</name>
    <name type="common">Mud crab</name>
    <dbReference type="NCBI Taxonomy" id="85552"/>
    <lineage>
        <taxon>Eukaryota</taxon>
        <taxon>Metazoa</taxon>
        <taxon>Ecdysozoa</taxon>
        <taxon>Arthropoda</taxon>
        <taxon>Crustacea</taxon>
        <taxon>Multicrustacea</taxon>
        <taxon>Malacostraca</taxon>
        <taxon>Eumalacostraca</taxon>
        <taxon>Eucarida</taxon>
        <taxon>Decapoda</taxon>
        <taxon>Pleocyemata</taxon>
        <taxon>Brachyura</taxon>
        <taxon>Eubrachyura</taxon>
        <taxon>Portunoidea</taxon>
        <taxon>Portunidae</taxon>
        <taxon>Portuninae</taxon>
        <taxon>Scylla</taxon>
    </lineage>
</organism>
<proteinExistence type="predicted"/>
<dbReference type="AlphaFoldDB" id="A0AAW0S937"/>
<name>A0AAW0S937_SCYPA</name>
<comment type="caution">
    <text evidence="1">The sequence shown here is derived from an EMBL/GenBank/DDBJ whole genome shotgun (WGS) entry which is preliminary data.</text>
</comment>